<name>A0A1V1HZY2_9FIRM</name>
<accession>A0A1V1HZY2</accession>
<feature type="transmembrane region" description="Helical" evidence="1">
    <location>
        <begin position="45"/>
        <end position="65"/>
    </location>
</feature>
<dbReference type="Proteomes" id="UP000245622">
    <property type="component" value="Chromosome 1"/>
</dbReference>
<evidence type="ECO:0000259" key="2">
    <source>
        <dbReference type="Pfam" id="PF13786"/>
    </source>
</evidence>
<dbReference type="KEGG" id="ril:CRIB_788"/>
<dbReference type="GeneID" id="82204969"/>
<gene>
    <name evidence="3" type="ORF">CRIB_788</name>
</gene>
<sequence>MIDKYKVLNNEVIQFDRYNEAKTDNEKMKNIMKSKLKSRKQKNKNLLIASISILTIFSGAIGISIKYPSFAEKIPVLSDMMYLIQDAIQNESMEDSVTNINKSFSNDGLTFTVNKSWFTGNQIYIDFTLKSEEPFKDTKYVDALSDINYINNNPIPYLLFSEWDLYIDDNEIGNYSFEYPMANFINEYTMKSNILIDFMPEGLEFGNTANVKFSFKLGEYLKSTLDTEWKMDFDVKSNKKMYKKIRVNENKNGVTIKDIKINQTSLNIDLKSNKNNTIGYVQVQDDKGNILNNGSALYDENSYESISYLSDIGVVPEYIVVTVYGDYQKDKTPIAEFKVNIQ</sequence>
<proteinExistence type="predicted"/>
<keyword evidence="1" id="KW-0472">Membrane</keyword>
<evidence type="ECO:0000313" key="3">
    <source>
        <dbReference type="EMBL" id="CED93540.1"/>
    </source>
</evidence>
<keyword evidence="1" id="KW-1133">Transmembrane helix</keyword>
<evidence type="ECO:0000256" key="1">
    <source>
        <dbReference type="SAM" id="Phobius"/>
    </source>
</evidence>
<dbReference type="Gene3D" id="2.60.40.1630">
    <property type="entry name" value="bacillus anthracis domain"/>
    <property type="match status" value="1"/>
</dbReference>
<dbReference type="AlphaFoldDB" id="A0A1V1HZY2"/>
<reference evidence="3 4" key="1">
    <citation type="submission" date="2014-04" db="EMBL/GenBank/DDBJ databases">
        <authorList>
            <person name="Hornung B.V."/>
        </authorList>
    </citation>
    <scope>NUCLEOTIDE SEQUENCE [LARGE SCALE GENOMIC DNA]</scope>
    <source>
        <strain evidence="3 4">CRIB</strain>
    </source>
</reference>
<organism evidence="3 4">
    <name type="scientific">Romboutsia ilealis</name>
    <dbReference type="NCBI Taxonomy" id="1115758"/>
    <lineage>
        <taxon>Bacteria</taxon>
        <taxon>Bacillati</taxon>
        <taxon>Bacillota</taxon>
        <taxon>Clostridia</taxon>
        <taxon>Peptostreptococcales</taxon>
        <taxon>Peptostreptococcaceae</taxon>
        <taxon>Romboutsia</taxon>
    </lineage>
</organism>
<keyword evidence="1" id="KW-0812">Transmembrane</keyword>
<dbReference type="RefSeq" id="WP_180703246.1">
    <property type="nucleotide sequence ID" value="NZ_LN555523.1"/>
</dbReference>
<protein>
    <recommendedName>
        <fullName evidence="2">DUF4179 domain-containing protein</fullName>
    </recommendedName>
</protein>
<evidence type="ECO:0000313" key="4">
    <source>
        <dbReference type="Proteomes" id="UP000245622"/>
    </source>
</evidence>
<keyword evidence="4" id="KW-1185">Reference proteome</keyword>
<dbReference type="InterPro" id="IPR025436">
    <property type="entry name" value="DUF4179"/>
</dbReference>
<dbReference type="EMBL" id="LN555523">
    <property type="protein sequence ID" value="CED93540.1"/>
    <property type="molecule type" value="Genomic_DNA"/>
</dbReference>
<feature type="domain" description="DUF4179" evidence="2">
    <location>
        <begin position="39"/>
        <end position="131"/>
    </location>
</feature>
<dbReference type="Pfam" id="PF13786">
    <property type="entry name" value="DUF4179"/>
    <property type="match status" value="1"/>
</dbReference>